<name>A0A4C1SPQ1_EUMVA</name>
<dbReference type="EMBL" id="BGZK01000012">
    <property type="protein sequence ID" value="GBP04102.1"/>
    <property type="molecule type" value="Genomic_DNA"/>
</dbReference>
<reference evidence="1 2" key="1">
    <citation type="journal article" date="2019" name="Commun. Biol.">
        <title>The bagworm genome reveals a unique fibroin gene that provides high tensile strength.</title>
        <authorList>
            <person name="Kono N."/>
            <person name="Nakamura H."/>
            <person name="Ohtoshi R."/>
            <person name="Tomita M."/>
            <person name="Numata K."/>
            <person name="Arakawa K."/>
        </authorList>
    </citation>
    <scope>NUCLEOTIDE SEQUENCE [LARGE SCALE GENOMIC DNA]</scope>
</reference>
<dbReference type="Proteomes" id="UP000299102">
    <property type="component" value="Unassembled WGS sequence"/>
</dbReference>
<proteinExistence type="predicted"/>
<keyword evidence="2" id="KW-1185">Reference proteome</keyword>
<gene>
    <name evidence="1" type="ORF">EVAR_74839_1</name>
</gene>
<comment type="caution">
    <text evidence="1">The sequence shown here is derived from an EMBL/GenBank/DDBJ whole genome shotgun (WGS) entry which is preliminary data.</text>
</comment>
<evidence type="ECO:0000313" key="1">
    <source>
        <dbReference type="EMBL" id="GBP04102.1"/>
    </source>
</evidence>
<sequence length="130" mass="14883">MRSTRDTNAAVRRVSNSISRKCLRSKAEYVRTRAGVSLRRRHLDRSRGKSILGLSNACAGYIGRYATPRRGRPSAGISVRRARRGRRRNDNGRFTICYVPFRKAVSDLRKPNGYIVGCQKKEEFLPEERV</sequence>
<accession>A0A4C1SPQ1</accession>
<protein>
    <submittedName>
        <fullName evidence="1">Uncharacterized protein</fullName>
    </submittedName>
</protein>
<evidence type="ECO:0000313" key="2">
    <source>
        <dbReference type="Proteomes" id="UP000299102"/>
    </source>
</evidence>
<dbReference type="AlphaFoldDB" id="A0A4C1SPQ1"/>
<organism evidence="1 2">
    <name type="scientific">Eumeta variegata</name>
    <name type="common">Bagworm moth</name>
    <name type="synonym">Eumeta japonica</name>
    <dbReference type="NCBI Taxonomy" id="151549"/>
    <lineage>
        <taxon>Eukaryota</taxon>
        <taxon>Metazoa</taxon>
        <taxon>Ecdysozoa</taxon>
        <taxon>Arthropoda</taxon>
        <taxon>Hexapoda</taxon>
        <taxon>Insecta</taxon>
        <taxon>Pterygota</taxon>
        <taxon>Neoptera</taxon>
        <taxon>Endopterygota</taxon>
        <taxon>Lepidoptera</taxon>
        <taxon>Glossata</taxon>
        <taxon>Ditrysia</taxon>
        <taxon>Tineoidea</taxon>
        <taxon>Psychidae</taxon>
        <taxon>Oiketicinae</taxon>
        <taxon>Eumeta</taxon>
    </lineage>
</organism>